<feature type="chain" id="PRO_5039181103" evidence="1">
    <location>
        <begin position="25"/>
        <end position="120"/>
    </location>
</feature>
<proteinExistence type="predicted"/>
<feature type="signal peptide" evidence="1">
    <location>
        <begin position="1"/>
        <end position="24"/>
    </location>
</feature>
<organism evidence="2">
    <name type="scientific">Gordonia amarae</name>
    <dbReference type="NCBI Taxonomy" id="36821"/>
    <lineage>
        <taxon>Bacteria</taxon>
        <taxon>Bacillati</taxon>
        <taxon>Actinomycetota</taxon>
        <taxon>Actinomycetes</taxon>
        <taxon>Mycobacteriales</taxon>
        <taxon>Gordoniaceae</taxon>
        <taxon>Gordonia</taxon>
    </lineage>
</organism>
<dbReference type="AlphaFoldDB" id="A0A857LZC9"/>
<accession>A0A857LZC9</accession>
<dbReference type="RefSeq" id="WP_005183637.1">
    <property type="nucleotide sequence ID" value="NZ_CP045804.1"/>
</dbReference>
<gene>
    <name evidence="2" type="ORF">GII30_22670</name>
</gene>
<name>A0A857LZC9_9ACTN</name>
<reference evidence="2" key="1">
    <citation type="journal article" date="2021" name="Nat. Microbiol.">
        <title>Cocultivation of an ultrasmall environmental parasitic bacterium with lytic ability against bacteria associated with wastewater foams.</title>
        <authorList>
            <person name="Batinovic S."/>
            <person name="Rose J.J.A."/>
            <person name="Ratcliffe J."/>
            <person name="Seviour R.J."/>
            <person name="Petrovski S."/>
        </authorList>
    </citation>
    <scope>NUCLEOTIDE SEQUENCE</scope>
    <source>
        <strain evidence="2">CON44</strain>
    </source>
</reference>
<evidence type="ECO:0000256" key="1">
    <source>
        <dbReference type="SAM" id="SignalP"/>
    </source>
</evidence>
<sequence>MSKKHALAGFAGIAAIAGILGAGAGTAAAVAPTTHLESGHRGKVVVVVSNPNAYPIECETWVVEKGAIGKRFTVDSQEVEARTLRGTPGYHEVWLHCGKNTLAGPDEVRGSIGLVKIKRH</sequence>
<dbReference type="EMBL" id="CP045810">
    <property type="protein sequence ID" value="QHN41586.1"/>
    <property type="molecule type" value="Genomic_DNA"/>
</dbReference>
<keyword evidence="1" id="KW-0732">Signal</keyword>
<protein>
    <submittedName>
        <fullName evidence="2">Uncharacterized protein</fullName>
    </submittedName>
</protein>
<evidence type="ECO:0000313" key="2">
    <source>
        <dbReference type="EMBL" id="QHN41586.1"/>
    </source>
</evidence>